<dbReference type="HOGENOM" id="CLU_011244_0_0_1"/>
<evidence type="ECO:0000313" key="9">
    <source>
        <dbReference type="Proteomes" id="UP000007148"/>
    </source>
</evidence>
<feature type="compositionally biased region" description="Low complexity" evidence="5">
    <location>
        <begin position="431"/>
        <end position="442"/>
    </location>
</feature>
<dbReference type="PROSITE" id="PS51469">
    <property type="entry name" value="SUN"/>
    <property type="match status" value="1"/>
</dbReference>
<organism evidence="8 9">
    <name type="scientific">Serendipita indica (strain DSM 11827)</name>
    <name type="common">Root endophyte fungus</name>
    <name type="synonym">Piriformospora indica</name>
    <dbReference type="NCBI Taxonomy" id="1109443"/>
    <lineage>
        <taxon>Eukaryota</taxon>
        <taxon>Fungi</taxon>
        <taxon>Dikarya</taxon>
        <taxon>Basidiomycota</taxon>
        <taxon>Agaricomycotina</taxon>
        <taxon>Agaricomycetes</taxon>
        <taxon>Sebacinales</taxon>
        <taxon>Serendipitaceae</taxon>
        <taxon>Serendipita</taxon>
    </lineage>
</organism>
<evidence type="ECO:0000259" key="7">
    <source>
        <dbReference type="PROSITE" id="PS51469"/>
    </source>
</evidence>
<dbReference type="InParanoid" id="G4TG85"/>
<feature type="compositionally biased region" description="Polar residues" evidence="5">
    <location>
        <begin position="383"/>
        <end position="392"/>
    </location>
</feature>
<dbReference type="PANTHER" id="PTHR12953">
    <property type="entry name" value="MEMBRANE PROTEIN CH1 RELATED"/>
    <property type="match status" value="1"/>
</dbReference>
<feature type="region of interest" description="Disordered" evidence="5">
    <location>
        <begin position="678"/>
        <end position="849"/>
    </location>
</feature>
<comment type="subcellular location">
    <subcellularLocation>
        <location evidence="1">Endomembrane system</location>
    </subcellularLocation>
</comment>
<dbReference type="AlphaFoldDB" id="G4TG85"/>
<evidence type="ECO:0000256" key="5">
    <source>
        <dbReference type="SAM" id="MobiDB-lite"/>
    </source>
</evidence>
<feature type="compositionally biased region" description="Basic and acidic residues" evidence="5">
    <location>
        <begin position="443"/>
        <end position="459"/>
    </location>
</feature>
<keyword evidence="9" id="KW-1185">Reference proteome</keyword>
<dbReference type="Gene3D" id="2.60.120.260">
    <property type="entry name" value="Galactose-binding domain-like"/>
    <property type="match status" value="1"/>
</dbReference>
<evidence type="ECO:0000256" key="1">
    <source>
        <dbReference type="ARBA" id="ARBA00004308"/>
    </source>
</evidence>
<feature type="compositionally biased region" description="Low complexity" evidence="5">
    <location>
        <begin position="350"/>
        <end position="373"/>
    </location>
</feature>
<feature type="compositionally biased region" description="Basic residues" evidence="5">
    <location>
        <begin position="820"/>
        <end position="829"/>
    </location>
</feature>
<dbReference type="GO" id="GO:0016020">
    <property type="term" value="C:membrane"/>
    <property type="evidence" value="ECO:0007669"/>
    <property type="project" value="InterPro"/>
</dbReference>
<gene>
    <name evidence="8" type="ORF">PIIN_04270</name>
</gene>
<dbReference type="eggNOG" id="KOG1396">
    <property type="taxonomic scope" value="Eukaryota"/>
</dbReference>
<dbReference type="GO" id="GO:0012505">
    <property type="term" value="C:endomembrane system"/>
    <property type="evidence" value="ECO:0007669"/>
    <property type="project" value="UniProtKB-SubCell"/>
</dbReference>
<reference evidence="8 9" key="1">
    <citation type="journal article" date="2011" name="PLoS Pathog.">
        <title>Endophytic Life Strategies Decoded by Genome and Transcriptome Analyses of the Mutualistic Root Symbiont Piriformospora indica.</title>
        <authorList>
            <person name="Zuccaro A."/>
            <person name="Lahrmann U."/>
            <person name="Guldener U."/>
            <person name="Langen G."/>
            <person name="Pfiffi S."/>
            <person name="Biedenkopf D."/>
            <person name="Wong P."/>
            <person name="Samans B."/>
            <person name="Grimm C."/>
            <person name="Basiewicz M."/>
            <person name="Murat C."/>
            <person name="Martin F."/>
            <person name="Kogel K.H."/>
        </authorList>
    </citation>
    <scope>NUCLEOTIDE SEQUENCE [LARGE SCALE GENOMIC DNA]</scope>
    <source>
        <strain evidence="8 9">DSM 11827</strain>
    </source>
</reference>
<comment type="caution">
    <text evidence="8">The sequence shown here is derived from an EMBL/GenBank/DDBJ whole genome shotgun (WGS) entry which is preliminary data.</text>
</comment>
<dbReference type="STRING" id="1109443.G4TG85"/>
<dbReference type="Pfam" id="PF07738">
    <property type="entry name" value="Sad1_UNC"/>
    <property type="match status" value="1"/>
</dbReference>
<feature type="region of interest" description="Disordered" evidence="5">
    <location>
        <begin position="83"/>
        <end position="126"/>
    </location>
</feature>
<feature type="compositionally biased region" description="Polar residues" evidence="5">
    <location>
        <begin position="862"/>
        <end position="876"/>
    </location>
</feature>
<feature type="compositionally biased region" description="Polar residues" evidence="5">
    <location>
        <begin position="95"/>
        <end position="105"/>
    </location>
</feature>
<protein>
    <recommendedName>
        <fullName evidence="7">SUN domain-containing protein</fullName>
    </recommendedName>
</protein>
<name>G4TG85_SERID</name>
<evidence type="ECO:0000256" key="3">
    <source>
        <dbReference type="ARBA" id="ARBA00022989"/>
    </source>
</evidence>
<keyword evidence="6" id="KW-0732">Signal</keyword>
<dbReference type="OrthoDB" id="266334at2759"/>
<dbReference type="GO" id="GO:0005737">
    <property type="term" value="C:cytoplasm"/>
    <property type="evidence" value="ECO:0007669"/>
    <property type="project" value="TreeGrafter"/>
</dbReference>
<dbReference type="InterPro" id="IPR012919">
    <property type="entry name" value="SUN_dom"/>
</dbReference>
<feature type="compositionally biased region" description="Polar residues" evidence="5">
    <location>
        <begin position="741"/>
        <end position="757"/>
    </location>
</feature>
<evidence type="ECO:0000256" key="2">
    <source>
        <dbReference type="ARBA" id="ARBA00022692"/>
    </source>
</evidence>
<dbReference type="PANTHER" id="PTHR12953:SF0">
    <property type="entry name" value="SUN DOMAIN-CONTAINING OSSIFICATION FACTOR"/>
    <property type="match status" value="1"/>
</dbReference>
<proteinExistence type="predicted"/>
<feature type="chain" id="PRO_5003468728" description="SUN domain-containing protein" evidence="6">
    <location>
        <begin position="24"/>
        <end position="1029"/>
    </location>
</feature>
<keyword evidence="4" id="KW-0472">Membrane</keyword>
<evidence type="ECO:0000256" key="6">
    <source>
        <dbReference type="SAM" id="SignalP"/>
    </source>
</evidence>
<feature type="compositionally biased region" description="Basic and acidic residues" evidence="5">
    <location>
        <begin position="771"/>
        <end position="785"/>
    </location>
</feature>
<sequence length="1029" mass="112769">MPPLLSITAILFVLCVFSHTVFSEDVFEPALNHSSICSLPPSPLLTFNPVALNPTCSLSSRPADPAPEFLSFEEWKAKQLAVQESANGKDKDSHAPTTKSNTGNKQDNKNQEEEVASTSNGHKDADVARDVVASVEANDTEHATPSPSAPKYHIPLIDRFNYASNECNARIHSSHKSAKSSSSILSRKKDRYMLSPCQLNKEKHFVVVELCEDIRIDTVQLANFEFFSGVFKDIRVSAAETYTSDGKGWTVVGEYTAKNIRGIQSFHPQKELLRFYRYLRVEFLSYYGKEYFCPVSLLRVYGLTQMEEWKSDLWKAEWEASQAASIDAVTKEPEDTVIILGAGSLSASASSGYHIPSTDSAPSTTSESSQTSQESKDPPQRVESASSENKTAGSRAITESLHEIPSTSHPIPATGGTLQSQPTESRETSESQETSLRQTQSSDGHHVVEEVPTSSDEKVSSTPPPTTSTPATSAENGYNEPTTSVVTRTVSTTIILSAATPSSSTAIPNGESVYRMIMNRISSLEANQTLYARYVEEQGRSVNIRLELIEEDIGRLGAVMTSQQQRIKKMFERHRIDTERAHNQLAAQVEHLAHEVLMEKRLGILQLVLLLTVLVFMALTRGSRGEPIRLRKAGLVWHKNLRNSADWVTGWRGSASRLPSPDGEHVDSQPNDAIEVAFNLEDSPMRRLQDPPRRPRRSSSQRSARYDDVFQTPPRKSRTVIRSRQNSTHSRNHTPLGAFRRSSNNNMRATDSATEMPSASKRAPLGVIDRNGQEDPKQPYHKETWRASGRSVSLSGANPVGLGLGAGGSTGNLPDSRNHGSMRRLAKTAHLHEVKNATQRSRGNTVDELRPPLVVSVLSPMTEASTPGFTPNPQTLSHEDKSGPTRITGFESSELRGVGGPPAARSEGVLSDLFSIPTSSSLVSPQAIPFPSPGNRGISEGEQDSEDDDVWVDDEQPGDGDPDEREIVQRSPRTKRSRFSFGSPRKPFVFSSSPPAGTERGSGMMGGGGRGRFRFSKRSDVSMGSIPRG</sequence>
<keyword evidence="2" id="KW-0812">Transmembrane</keyword>
<evidence type="ECO:0000313" key="8">
    <source>
        <dbReference type="EMBL" id="CCA70331.1"/>
    </source>
</evidence>
<accession>G4TG85</accession>
<dbReference type="GO" id="GO:0034975">
    <property type="term" value="P:protein folding in endoplasmic reticulum"/>
    <property type="evidence" value="ECO:0007669"/>
    <property type="project" value="TreeGrafter"/>
</dbReference>
<dbReference type="EMBL" id="CAFZ01000079">
    <property type="protein sequence ID" value="CCA70331.1"/>
    <property type="molecule type" value="Genomic_DNA"/>
</dbReference>
<feature type="region of interest" description="Disordered" evidence="5">
    <location>
        <begin position="861"/>
        <end position="904"/>
    </location>
</feature>
<feature type="region of interest" description="Disordered" evidence="5">
    <location>
        <begin position="920"/>
        <end position="1029"/>
    </location>
</feature>
<feature type="compositionally biased region" description="Acidic residues" evidence="5">
    <location>
        <begin position="941"/>
        <end position="964"/>
    </location>
</feature>
<evidence type="ECO:0000256" key="4">
    <source>
        <dbReference type="ARBA" id="ARBA00023136"/>
    </source>
</evidence>
<keyword evidence="3" id="KW-1133">Transmembrane helix</keyword>
<feature type="signal peptide" evidence="6">
    <location>
        <begin position="1"/>
        <end position="23"/>
    </location>
</feature>
<dbReference type="Proteomes" id="UP000007148">
    <property type="component" value="Unassembled WGS sequence"/>
</dbReference>
<feature type="region of interest" description="Disordered" evidence="5">
    <location>
        <begin position="350"/>
        <end position="484"/>
    </location>
</feature>
<feature type="domain" description="SUN" evidence="7">
    <location>
        <begin position="135"/>
        <end position="305"/>
    </location>
</feature>
<dbReference type="InterPro" id="IPR045120">
    <property type="entry name" value="Suco/Slp1-like"/>
</dbReference>
<feature type="compositionally biased region" description="Basic and acidic residues" evidence="5">
    <location>
        <begin position="683"/>
        <end position="693"/>
    </location>
</feature>